<dbReference type="OrthoDB" id="541276at2759"/>
<dbReference type="PANTHER" id="PTHR24346:SF82">
    <property type="entry name" value="KP78A-RELATED"/>
    <property type="match status" value="1"/>
</dbReference>
<dbReference type="PROSITE" id="PS00108">
    <property type="entry name" value="PROTEIN_KINASE_ST"/>
    <property type="match status" value="1"/>
</dbReference>
<proteinExistence type="inferred from homology"/>
<gene>
    <name evidence="9" type="ORF">EWM64_g8818</name>
</gene>
<evidence type="ECO:0000256" key="3">
    <source>
        <dbReference type="ARBA" id="ARBA00022679"/>
    </source>
</evidence>
<evidence type="ECO:0000256" key="7">
    <source>
        <dbReference type="SAM" id="MobiDB-lite"/>
    </source>
</evidence>
<dbReference type="STRING" id="135208.A0A4Y9ZKR7"/>
<comment type="caution">
    <text evidence="9">The sequence shown here is derived from an EMBL/GenBank/DDBJ whole genome shotgun (WGS) entry which is preliminary data.</text>
</comment>
<evidence type="ECO:0000256" key="4">
    <source>
        <dbReference type="ARBA" id="ARBA00022741"/>
    </source>
</evidence>
<dbReference type="Pfam" id="PF07714">
    <property type="entry name" value="PK_Tyr_Ser-Thr"/>
    <property type="match status" value="1"/>
</dbReference>
<dbReference type="GO" id="GO:0005524">
    <property type="term" value="F:ATP binding"/>
    <property type="evidence" value="ECO:0007669"/>
    <property type="project" value="UniProtKB-KW"/>
</dbReference>
<comment type="similarity">
    <text evidence="1">Belongs to the protein kinase superfamily. CAMK Ser/Thr protein kinase family. NIM1 subfamily.</text>
</comment>
<keyword evidence="6" id="KW-0067">ATP-binding</keyword>
<dbReference type="GO" id="GO:0004674">
    <property type="term" value="F:protein serine/threonine kinase activity"/>
    <property type="evidence" value="ECO:0007669"/>
    <property type="project" value="UniProtKB-KW"/>
</dbReference>
<dbReference type="Gene3D" id="3.30.200.20">
    <property type="entry name" value="Phosphorylase Kinase, domain 1"/>
    <property type="match status" value="1"/>
</dbReference>
<evidence type="ECO:0000313" key="9">
    <source>
        <dbReference type="EMBL" id="TFY75195.1"/>
    </source>
</evidence>
<dbReference type="PROSITE" id="PS50011">
    <property type="entry name" value="PROTEIN_KINASE_DOM"/>
    <property type="match status" value="1"/>
</dbReference>
<keyword evidence="5" id="KW-0418">Kinase</keyword>
<evidence type="ECO:0000259" key="8">
    <source>
        <dbReference type="PROSITE" id="PS50011"/>
    </source>
</evidence>
<accession>A0A4Y9ZKR7</accession>
<evidence type="ECO:0000256" key="5">
    <source>
        <dbReference type="ARBA" id="ARBA00022777"/>
    </source>
</evidence>
<dbReference type="GO" id="GO:0005737">
    <property type="term" value="C:cytoplasm"/>
    <property type="evidence" value="ECO:0007669"/>
    <property type="project" value="TreeGrafter"/>
</dbReference>
<feature type="domain" description="Protein kinase" evidence="8">
    <location>
        <begin position="60"/>
        <end position="327"/>
    </location>
</feature>
<evidence type="ECO:0000256" key="1">
    <source>
        <dbReference type="ARBA" id="ARBA00010791"/>
    </source>
</evidence>
<dbReference type="InterPro" id="IPR008271">
    <property type="entry name" value="Ser/Thr_kinase_AS"/>
</dbReference>
<reference evidence="9 10" key="1">
    <citation type="submission" date="2019-02" db="EMBL/GenBank/DDBJ databases">
        <title>Genome sequencing of the rare red list fungi Hericium alpestre (H. flagellum).</title>
        <authorList>
            <person name="Buettner E."/>
            <person name="Kellner H."/>
        </authorList>
    </citation>
    <scope>NUCLEOTIDE SEQUENCE [LARGE SCALE GENOMIC DNA]</scope>
    <source>
        <strain evidence="9 10">DSM 108284</strain>
    </source>
</reference>
<dbReference type="AlphaFoldDB" id="A0A4Y9ZKR7"/>
<dbReference type="InterPro" id="IPR001245">
    <property type="entry name" value="Ser-Thr/Tyr_kinase_cat_dom"/>
</dbReference>
<dbReference type="GO" id="GO:0035556">
    <property type="term" value="P:intracellular signal transduction"/>
    <property type="evidence" value="ECO:0007669"/>
    <property type="project" value="TreeGrafter"/>
</dbReference>
<evidence type="ECO:0000256" key="6">
    <source>
        <dbReference type="ARBA" id="ARBA00022840"/>
    </source>
</evidence>
<dbReference type="SMART" id="SM00220">
    <property type="entry name" value="S_TKc"/>
    <property type="match status" value="1"/>
</dbReference>
<keyword evidence="3" id="KW-0808">Transferase</keyword>
<keyword evidence="4" id="KW-0547">Nucleotide-binding</keyword>
<protein>
    <recommendedName>
        <fullName evidence="8">Protein kinase domain-containing protein</fullName>
    </recommendedName>
</protein>
<sequence length="327" mass="35903">MDSYRAGNSSSSSLAEDVLSQGDLVGEGIALQGEPMRVVPISSAQPLKAGAQEPEPAREFEVVRKLGSGSYAVVYLVREVLSRAPPSDDDHFRLDLDERSTSSHSVEYGRDFAVKLLSKANLDEEAIQAQLFEATVHQSLPAHPNIVTLHRTLETSSFLLLLLEFVPGEDLFYFLEQARDHYDSDPSDGSDLSTGTTSRTPPTPGLLSSLHPTQLLSHTRLRLIASMFAQMCEAVAVCHETSVFHRDIKPENFIVTDGWTTHPDGTRERKVVVKLSDFGLSTTDADSSDMDCGSAPYMSYECRNNVAPTYKPRAADVWSLGIVLINM</sequence>
<keyword evidence="10" id="KW-1185">Reference proteome</keyword>
<evidence type="ECO:0000313" key="10">
    <source>
        <dbReference type="Proteomes" id="UP000298061"/>
    </source>
</evidence>
<dbReference type="InterPro" id="IPR011009">
    <property type="entry name" value="Kinase-like_dom_sf"/>
</dbReference>
<dbReference type="InterPro" id="IPR000719">
    <property type="entry name" value="Prot_kinase_dom"/>
</dbReference>
<feature type="compositionally biased region" description="Low complexity" evidence="7">
    <location>
        <begin position="187"/>
        <end position="210"/>
    </location>
</feature>
<organism evidence="9 10">
    <name type="scientific">Hericium alpestre</name>
    <dbReference type="NCBI Taxonomy" id="135208"/>
    <lineage>
        <taxon>Eukaryota</taxon>
        <taxon>Fungi</taxon>
        <taxon>Dikarya</taxon>
        <taxon>Basidiomycota</taxon>
        <taxon>Agaricomycotina</taxon>
        <taxon>Agaricomycetes</taxon>
        <taxon>Russulales</taxon>
        <taxon>Hericiaceae</taxon>
        <taxon>Hericium</taxon>
    </lineage>
</organism>
<dbReference type="SUPFAM" id="SSF56112">
    <property type="entry name" value="Protein kinase-like (PK-like)"/>
    <property type="match status" value="1"/>
</dbReference>
<dbReference type="PANTHER" id="PTHR24346">
    <property type="entry name" value="MAP/MICROTUBULE AFFINITY-REGULATING KINASE"/>
    <property type="match status" value="1"/>
</dbReference>
<keyword evidence="2" id="KW-0723">Serine/threonine-protein kinase</keyword>
<feature type="region of interest" description="Disordered" evidence="7">
    <location>
        <begin position="183"/>
        <end position="210"/>
    </location>
</feature>
<dbReference type="EMBL" id="SFCI01001681">
    <property type="protein sequence ID" value="TFY75195.1"/>
    <property type="molecule type" value="Genomic_DNA"/>
</dbReference>
<dbReference type="Proteomes" id="UP000298061">
    <property type="component" value="Unassembled WGS sequence"/>
</dbReference>
<dbReference type="Gene3D" id="1.10.510.10">
    <property type="entry name" value="Transferase(Phosphotransferase) domain 1"/>
    <property type="match status" value="1"/>
</dbReference>
<name>A0A4Y9ZKR7_9AGAM</name>
<evidence type="ECO:0000256" key="2">
    <source>
        <dbReference type="ARBA" id="ARBA00022527"/>
    </source>
</evidence>